<keyword evidence="2" id="KW-1185">Reference proteome</keyword>
<organism evidence="1 2">
    <name type="scientific">Christensenella minuta</name>
    <dbReference type="NCBI Taxonomy" id="626937"/>
    <lineage>
        <taxon>Bacteria</taxon>
        <taxon>Bacillati</taxon>
        <taxon>Bacillota</taxon>
        <taxon>Clostridia</taxon>
        <taxon>Christensenellales</taxon>
        <taxon>Christensenellaceae</taxon>
        <taxon>Christensenella</taxon>
    </lineage>
</organism>
<dbReference type="STRING" id="626937.HMPREF3293_00328"/>
<evidence type="ECO:0000313" key="2">
    <source>
        <dbReference type="Proteomes" id="UP000070366"/>
    </source>
</evidence>
<reference evidence="1 2" key="1">
    <citation type="submission" date="2016-02" db="EMBL/GenBank/DDBJ databases">
        <authorList>
            <person name="Wen L."/>
            <person name="He K."/>
            <person name="Yang H."/>
        </authorList>
    </citation>
    <scope>NUCLEOTIDE SEQUENCE [LARGE SCALE GENOMIC DNA]</scope>
    <source>
        <strain evidence="1 2">DSM 22607</strain>
    </source>
</reference>
<gene>
    <name evidence="1" type="ORF">HMPREF3293_00328</name>
</gene>
<name>A0A136Q812_9FIRM</name>
<sequence length="62" mass="7136">MSPLFCGSNPYPCGNLAYRNRTIHFRFPVYPRAAPLSTLVPIIPEDYACRHSTFAVRYPYIN</sequence>
<proteinExistence type="predicted"/>
<accession>A0A136Q812</accession>
<dbReference type="AlphaFoldDB" id="A0A136Q812"/>
<dbReference type="Proteomes" id="UP000070366">
    <property type="component" value="Unassembled WGS sequence"/>
</dbReference>
<comment type="caution">
    <text evidence="1">The sequence shown here is derived from an EMBL/GenBank/DDBJ whole genome shotgun (WGS) entry which is preliminary data.</text>
</comment>
<evidence type="ECO:0000313" key="1">
    <source>
        <dbReference type="EMBL" id="KXK66782.1"/>
    </source>
</evidence>
<dbReference type="EMBL" id="LSZW01000030">
    <property type="protein sequence ID" value="KXK66782.1"/>
    <property type="molecule type" value="Genomic_DNA"/>
</dbReference>
<protein>
    <submittedName>
        <fullName evidence="1">Uncharacterized protein</fullName>
    </submittedName>
</protein>